<evidence type="ECO:0000259" key="6">
    <source>
        <dbReference type="SMART" id="SM00644"/>
    </source>
</evidence>
<evidence type="ECO:0000256" key="3">
    <source>
        <dbReference type="ARBA" id="ARBA00022801"/>
    </source>
</evidence>
<comment type="catalytic activity">
    <reaction evidence="1">
        <text>Hydrolyzes the link between N-acetylmuramoyl residues and L-amino acid residues in certain cell-wall glycopeptides.</text>
        <dbReference type="EC" id="3.5.1.28"/>
    </reaction>
</comment>
<gene>
    <name evidence="7" type="ORF">IAC80_03340</name>
</gene>
<dbReference type="EMBL" id="DVOS01000034">
    <property type="protein sequence ID" value="HIV22955.1"/>
    <property type="molecule type" value="Genomic_DNA"/>
</dbReference>
<organism evidence="7 8">
    <name type="scientific">Candidatus Merdiplasma excrementigallinarum</name>
    <dbReference type="NCBI Taxonomy" id="2840864"/>
    <lineage>
        <taxon>Bacteria</taxon>
        <taxon>Bacillati</taxon>
        <taxon>Bacillota</taxon>
        <taxon>Clostridia</taxon>
        <taxon>Lachnospirales</taxon>
        <taxon>Lachnospiraceae</taxon>
        <taxon>Lachnospiraceae incertae sedis</taxon>
        <taxon>Candidatus Merdiplasma</taxon>
    </lineage>
</organism>
<dbReference type="Proteomes" id="UP000886889">
    <property type="component" value="Unassembled WGS sequence"/>
</dbReference>
<evidence type="ECO:0000313" key="7">
    <source>
        <dbReference type="EMBL" id="HIV22955.1"/>
    </source>
</evidence>
<keyword evidence="4" id="KW-0961">Cell wall biogenesis/degradation</keyword>
<dbReference type="CDD" id="cd06583">
    <property type="entry name" value="PGRP"/>
    <property type="match status" value="1"/>
</dbReference>
<protein>
    <recommendedName>
        <fullName evidence="2">N-acetylmuramoyl-L-alanine amidase</fullName>
        <ecNumber evidence="2">3.5.1.28</ecNumber>
    </recommendedName>
</protein>
<dbReference type="PANTHER" id="PTHR30417">
    <property type="entry name" value="N-ACETYLMURAMOYL-L-ALANINE AMIDASE AMID"/>
    <property type="match status" value="1"/>
</dbReference>
<keyword evidence="5" id="KW-0812">Transmembrane</keyword>
<evidence type="ECO:0000256" key="4">
    <source>
        <dbReference type="ARBA" id="ARBA00023316"/>
    </source>
</evidence>
<reference evidence="7" key="2">
    <citation type="journal article" date="2021" name="PeerJ">
        <title>Extensive microbial diversity within the chicken gut microbiome revealed by metagenomics and culture.</title>
        <authorList>
            <person name="Gilroy R."/>
            <person name="Ravi A."/>
            <person name="Getino M."/>
            <person name="Pursley I."/>
            <person name="Horton D.L."/>
            <person name="Alikhan N.F."/>
            <person name="Baker D."/>
            <person name="Gharbi K."/>
            <person name="Hall N."/>
            <person name="Watson M."/>
            <person name="Adriaenssens E.M."/>
            <person name="Foster-Nyarko E."/>
            <person name="Jarju S."/>
            <person name="Secka A."/>
            <person name="Antonio M."/>
            <person name="Oren A."/>
            <person name="Chaudhuri R.R."/>
            <person name="La Ragione R."/>
            <person name="Hildebrand F."/>
            <person name="Pallen M.J."/>
        </authorList>
    </citation>
    <scope>NUCLEOTIDE SEQUENCE</scope>
    <source>
        <strain evidence="7">ChiBcec6-7307</strain>
    </source>
</reference>
<reference evidence="7" key="1">
    <citation type="submission" date="2020-10" db="EMBL/GenBank/DDBJ databases">
        <authorList>
            <person name="Gilroy R."/>
        </authorList>
    </citation>
    <scope>NUCLEOTIDE SEQUENCE</scope>
    <source>
        <strain evidence="7">ChiBcec6-7307</strain>
    </source>
</reference>
<dbReference type="GO" id="GO:0008745">
    <property type="term" value="F:N-acetylmuramoyl-L-alanine amidase activity"/>
    <property type="evidence" value="ECO:0007669"/>
    <property type="project" value="UniProtKB-EC"/>
</dbReference>
<dbReference type="SUPFAM" id="SSF55846">
    <property type="entry name" value="N-acetylmuramoyl-L-alanine amidase-like"/>
    <property type="match status" value="1"/>
</dbReference>
<keyword evidence="3" id="KW-0378">Hydrolase</keyword>
<dbReference type="AlphaFoldDB" id="A0A9D1NZ70"/>
<proteinExistence type="predicted"/>
<accession>A0A9D1NZ70</accession>
<dbReference type="InterPro" id="IPR002502">
    <property type="entry name" value="Amidase_domain"/>
</dbReference>
<dbReference type="InterPro" id="IPR036505">
    <property type="entry name" value="Amidase/PGRP_sf"/>
</dbReference>
<comment type="caution">
    <text evidence="7">The sequence shown here is derived from an EMBL/GenBank/DDBJ whole genome shotgun (WGS) entry which is preliminary data.</text>
</comment>
<dbReference type="Gene3D" id="3.40.80.10">
    <property type="entry name" value="Peptidoglycan recognition protein-like"/>
    <property type="match status" value="1"/>
</dbReference>
<sequence length="272" mass="30956">MRKARNERPENGTPRTGHVLLWIIVIEVLVVVAGFIIVLLPREDEDVDALLEQEVTIEYTTEPETEALAVPRPDIDEQLLTVNEFSRPGTKTDGIKYIVIHYLGNPKTTAQENRDYFESLKNDLDSVYMSANYVVGLEGEIIQCVPDDEIAYASNDENHESISIENCHPDETGMFTEATYNSLVKLTAYLTEKYGLGRDEIIRHYDVTGKECPVYYVENEDKWEEFKDDVMAYREECEAAMAATEETEETQVDELAAYLEELSETEDASGEE</sequence>
<dbReference type="Pfam" id="PF01510">
    <property type="entry name" value="Amidase_2"/>
    <property type="match status" value="1"/>
</dbReference>
<dbReference type="InterPro" id="IPR051206">
    <property type="entry name" value="NAMLAA_amidase_2"/>
</dbReference>
<dbReference type="EC" id="3.5.1.28" evidence="2"/>
<feature type="domain" description="N-acetylmuramoyl-L-alanine amidase" evidence="6">
    <location>
        <begin position="85"/>
        <end position="230"/>
    </location>
</feature>
<dbReference type="GO" id="GO:0009254">
    <property type="term" value="P:peptidoglycan turnover"/>
    <property type="evidence" value="ECO:0007669"/>
    <property type="project" value="TreeGrafter"/>
</dbReference>
<evidence type="ECO:0000256" key="5">
    <source>
        <dbReference type="SAM" id="Phobius"/>
    </source>
</evidence>
<name>A0A9D1NZ70_9FIRM</name>
<dbReference type="PANTHER" id="PTHR30417:SF1">
    <property type="entry name" value="N-ACETYLMURAMOYL-L-ALANINE AMIDASE AMID"/>
    <property type="match status" value="1"/>
</dbReference>
<dbReference type="GO" id="GO:0009253">
    <property type="term" value="P:peptidoglycan catabolic process"/>
    <property type="evidence" value="ECO:0007669"/>
    <property type="project" value="InterPro"/>
</dbReference>
<feature type="transmembrane region" description="Helical" evidence="5">
    <location>
        <begin position="20"/>
        <end position="40"/>
    </location>
</feature>
<dbReference type="SMART" id="SM00644">
    <property type="entry name" value="Ami_2"/>
    <property type="match status" value="1"/>
</dbReference>
<evidence type="ECO:0000256" key="1">
    <source>
        <dbReference type="ARBA" id="ARBA00001561"/>
    </source>
</evidence>
<keyword evidence="5" id="KW-1133">Transmembrane helix</keyword>
<dbReference type="GO" id="GO:0071555">
    <property type="term" value="P:cell wall organization"/>
    <property type="evidence" value="ECO:0007669"/>
    <property type="project" value="UniProtKB-KW"/>
</dbReference>
<keyword evidence="5" id="KW-0472">Membrane</keyword>
<evidence type="ECO:0000256" key="2">
    <source>
        <dbReference type="ARBA" id="ARBA00011901"/>
    </source>
</evidence>
<evidence type="ECO:0000313" key="8">
    <source>
        <dbReference type="Proteomes" id="UP000886889"/>
    </source>
</evidence>